<reference evidence="2 3" key="2">
    <citation type="submission" date="2018-11" db="EMBL/GenBank/DDBJ databases">
        <authorList>
            <consortium name="Pathogen Informatics"/>
        </authorList>
    </citation>
    <scope>NUCLEOTIDE SEQUENCE [LARGE SCALE GENOMIC DNA]</scope>
</reference>
<reference evidence="4" key="1">
    <citation type="submission" date="2017-02" db="UniProtKB">
        <authorList>
            <consortium name="WormBaseParasite"/>
        </authorList>
    </citation>
    <scope>IDENTIFICATION</scope>
</reference>
<evidence type="ECO:0000313" key="2">
    <source>
        <dbReference type="EMBL" id="VDO57773.1"/>
    </source>
</evidence>
<dbReference type="WBParaSite" id="BTMF_0001819701-mRNA-1">
    <property type="protein sequence ID" value="BTMF_0001819701-mRNA-1"/>
    <property type="gene ID" value="BTMF_0001819701"/>
</dbReference>
<accession>A0A0R3RDS2</accession>
<feature type="compositionally biased region" description="Basic and acidic residues" evidence="1">
    <location>
        <begin position="34"/>
        <end position="44"/>
    </location>
</feature>
<protein>
    <submittedName>
        <fullName evidence="2 4">Uncharacterized protein</fullName>
    </submittedName>
</protein>
<organism evidence="4">
    <name type="scientific">Brugia timori</name>
    <dbReference type="NCBI Taxonomy" id="42155"/>
    <lineage>
        <taxon>Eukaryota</taxon>
        <taxon>Metazoa</taxon>
        <taxon>Ecdysozoa</taxon>
        <taxon>Nematoda</taxon>
        <taxon>Chromadorea</taxon>
        <taxon>Rhabditida</taxon>
        <taxon>Spirurina</taxon>
        <taxon>Spiruromorpha</taxon>
        <taxon>Filarioidea</taxon>
        <taxon>Onchocercidae</taxon>
        <taxon>Brugia</taxon>
    </lineage>
</organism>
<gene>
    <name evidence="2" type="ORF">BTMF_LOCUS16158</name>
</gene>
<evidence type="ECO:0000313" key="3">
    <source>
        <dbReference type="Proteomes" id="UP000280834"/>
    </source>
</evidence>
<dbReference type="EMBL" id="UZAG01023817">
    <property type="protein sequence ID" value="VDO57773.1"/>
    <property type="molecule type" value="Genomic_DNA"/>
</dbReference>
<sequence length="69" mass="7848">MTKKFNGWRNTTASTDILAINNDVQANDSYDTQRQFKDQEEKGKKTTIVSSTSSTDSTTETMRRNVIKL</sequence>
<evidence type="ECO:0000256" key="1">
    <source>
        <dbReference type="SAM" id="MobiDB-lite"/>
    </source>
</evidence>
<feature type="region of interest" description="Disordered" evidence="1">
    <location>
        <begin position="31"/>
        <end position="69"/>
    </location>
</feature>
<evidence type="ECO:0000313" key="4">
    <source>
        <dbReference type="WBParaSite" id="BTMF_0001819701-mRNA-1"/>
    </source>
</evidence>
<name>A0A0R3RDS2_9BILA</name>
<keyword evidence="3" id="KW-1185">Reference proteome</keyword>
<proteinExistence type="predicted"/>
<dbReference type="AlphaFoldDB" id="A0A0R3RDS2"/>
<feature type="compositionally biased region" description="Low complexity" evidence="1">
    <location>
        <begin position="46"/>
        <end position="60"/>
    </location>
</feature>
<dbReference type="Proteomes" id="UP000280834">
    <property type="component" value="Unassembled WGS sequence"/>
</dbReference>